<feature type="compositionally biased region" description="Pro residues" evidence="1">
    <location>
        <begin position="110"/>
        <end position="124"/>
    </location>
</feature>
<sequence length="431" mass="44601">MLRVNGDMGQYGPVVEVEPHEAAGGALKSIMVQNVGQVSVVVPPGTPDGTFLQVPVPGHAVPVTVQVRLRRPGAVPPPAPYGPPGPQQAYGPPPPQYGPPGPQQQQQYGPPGPPPFGPPQPYPAFGPQAAPKKGRKQQFIALGVAGALVALCCGGVAVFGRDDDKTTTVDGVERVSAGDYQQLLKQSDAALTPAFAAIGQAGATELTAAASLLETESAKLRAAEPPAPAELPHKRLVEGLEDLSVTVAKAGSDKPACPAGPPGATVLGSDEATTVRDAAKALAAADATWTFGAFLPAAPKETNRRLANGAFVKKTSGGRGELTVNNGPDDTTVSLVPKGSKTPAFTVYLRANGKTTVRKIKDGTYTVYTASGKDWNAAKKGFTRDCSFSKFDDTLEYETSDFTYSTWELTLSKSFAGNASSSEVDPGAFPN</sequence>
<protein>
    <submittedName>
        <fullName evidence="3">Uncharacterized protein</fullName>
    </submittedName>
</protein>
<evidence type="ECO:0000256" key="2">
    <source>
        <dbReference type="SAM" id="Phobius"/>
    </source>
</evidence>
<accession>A0A8J4DI46</accession>
<dbReference type="EMBL" id="BOOY01000006">
    <property type="protein sequence ID" value="GIJ01798.1"/>
    <property type="molecule type" value="Genomic_DNA"/>
</dbReference>
<name>A0A8J4DI46_9ACTN</name>
<feature type="transmembrane region" description="Helical" evidence="2">
    <location>
        <begin position="139"/>
        <end position="160"/>
    </location>
</feature>
<reference evidence="3" key="1">
    <citation type="submission" date="2021-01" db="EMBL/GenBank/DDBJ databases">
        <title>Whole genome shotgun sequence of Spirilliplanes yamanashiensis NBRC 15828.</title>
        <authorList>
            <person name="Komaki H."/>
            <person name="Tamura T."/>
        </authorList>
    </citation>
    <scope>NUCLEOTIDE SEQUENCE</scope>
    <source>
        <strain evidence="3">NBRC 15828</strain>
    </source>
</reference>
<dbReference type="SUPFAM" id="SSF81995">
    <property type="entry name" value="beta-sandwich domain of Sec23/24"/>
    <property type="match status" value="1"/>
</dbReference>
<keyword evidence="2" id="KW-0472">Membrane</keyword>
<keyword evidence="2" id="KW-1133">Transmembrane helix</keyword>
<keyword evidence="2" id="KW-0812">Transmembrane</keyword>
<evidence type="ECO:0000313" key="4">
    <source>
        <dbReference type="Proteomes" id="UP000652013"/>
    </source>
</evidence>
<dbReference type="Proteomes" id="UP000652013">
    <property type="component" value="Unassembled WGS sequence"/>
</dbReference>
<proteinExistence type="predicted"/>
<keyword evidence="4" id="KW-1185">Reference proteome</keyword>
<feature type="compositionally biased region" description="Pro residues" evidence="1">
    <location>
        <begin position="74"/>
        <end position="102"/>
    </location>
</feature>
<comment type="caution">
    <text evidence="3">The sequence shown here is derived from an EMBL/GenBank/DDBJ whole genome shotgun (WGS) entry which is preliminary data.</text>
</comment>
<feature type="region of interest" description="Disordered" evidence="1">
    <location>
        <begin position="71"/>
        <end position="131"/>
    </location>
</feature>
<organism evidence="3 4">
    <name type="scientific">Spirilliplanes yamanashiensis</name>
    <dbReference type="NCBI Taxonomy" id="42233"/>
    <lineage>
        <taxon>Bacteria</taxon>
        <taxon>Bacillati</taxon>
        <taxon>Actinomycetota</taxon>
        <taxon>Actinomycetes</taxon>
        <taxon>Micromonosporales</taxon>
        <taxon>Micromonosporaceae</taxon>
        <taxon>Spirilliplanes</taxon>
    </lineage>
</organism>
<gene>
    <name evidence="3" type="ORF">Sya03_11500</name>
</gene>
<dbReference type="AlphaFoldDB" id="A0A8J4DI46"/>
<evidence type="ECO:0000256" key="1">
    <source>
        <dbReference type="SAM" id="MobiDB-lite"/>
    </source>
</evidence>
<evidence type="ECO:0000313" key="3">
    <source>
        <dbReference type="EMBL" id="GIJ01798.1"/>
    </source>
</evidence>